<sequence>MRLGSAESVGLIGLKAFLIHVQSFISPGLPYFSIIGLPDASLSESRERVKSACSACGFRWPQTRVTVNMSPASKPKHGSSHDLAIATSILEAGGALPTEGLDHTVILGELNLDGTILPINGLLPILTQARAQGITHAFVPADNLDEARLVPDIEVVGLRHLGQLIQALGGQSRIVVPEANTRRDSDKSTAIASVDPNNSGHEDNSPANADPSPPKPDMADVIGQEETKWAMMVAAAGGHHMIMVGPPGAGKSMLAERLPSIMPALDAVQQLEVASIRSLCGTLSQYGITDVPPFEAPHHTISMAAMVGGGAGLATPGAITRAHRGVLFMDEAPEFSPRVIQSLREPLEIGRIFLSRAKGSTTFPARFQLVMAANPCPCGYGYGTGERCTCTPRERLRYWNRLSGPIMDRIDIQTTVPPVTDPGFDDHRPRQHSAQIRQRVTRARQTAKERFHKEGWTCNAQISGEWLRRNTSAKARSVVDQALRRQRISLRGADRTMRLAWTLADLDGRTSPGADDVTTGILLRTRAV</sequence>
<dbReference type="InterPro" id="IPR020568">
    <property type="entry name" value="Ribosomal_Su5_D2-typ_SF"/>
</dbReference>
<dbReference type="SMART" id="SM00382">
    <property type="entry name" value="AAA"/>
    <property type="match status" value="1"/>
</dbReference>
<gene>
    <name evidence="4" type="ORF">JF69_09630</name>
</gene>
<dbReference type="PANTHER" id="PTHR32039">
    <property type="entry name" value="MAGNESIUM-CHELATASE SUBUNIT CHLI"/>
    <property type="match status" value="1"/>
</dbReference>
<dbReference type="InterPro" id="IPR025158">
    <property type="entry name" value="Mg_chelat-rel_C"/>
</dbReference>
<dbReference type="InterPro" id="IPR027417">
    <property type="entry name" value="P-loop_NTPase"/>
</dbReference>
<feature type="domain" description="AAA+ ATPase" evidence="3">
    <location>
        <begin position="237"/>
        <end position="420"/>
    </location>
</feature>
<dbReference type="Pfam" id="PF13541">
    <property type="entry name" value="ChlI"/>
    <property type="match status" value="1"/>
</dbReference>
<dbReference type="Proteomes" id="UP000033648">
    <property type="component" value="Unassembled WGS sequence"/>
</dbReference>
<dbReference type="Gene3D" id="3.40.50.300">
    <property type="entry name" value="P-loop containing nucleotide triphosphate hydrolases"/>
    <property type="match status" value="1"/>
</dbReference>
<dbReference type="PATRIC" id="fig|1684.4.peg.1045"/>
<organism evidence="4 5">
    <name type="scientific">Bifidobacterium asteroides</name>
    <dbReference type="NCBI Taxonomy" id="1684"/>
    <lineage>
        <taxon>Bacteria</taxon>
        <taxon>Bacillati</taxon>
        <taxon>Actinomycetota</taxon>
        <taxon>Actinomycetes</taxon>
        <taxon>Bifidobacteriales</taxon>
        <taxon>Bifidobacteriaceae</taxon>
        <taxon>Bifidobacterium</taxon>
    </lineage>
</organism>
<evidence type="ECO:0000259" key="3">
    <source>
        <dbReference type="SMART" id="SM00382"/>
    </source>
</evidence>
<dbReference type="InterPro" id="IPR004482">
    <property type="entry name" value="Mg_chelat-rel"/>
</dbReference>
<accession>A0A0F4KSL3</accession>
<feature type="region of interest" description="Disordered" evidence="2">
    <location>
        <begin position="177"/>
        <end position="218"/>
    </location>
</feature>
<dbReference type="SUPFAM" id="SSF52540">
    <property type="entry name" value="P-loop containing nucleoside triphosphate hydrolases"/>
    <property type="match status" value="1"/>
</dbReference>
<comment type="similarity">
    <text evidence="1">Belongs to the Mg-chelatase subunits D/I family. ComM subfamily.</text>
</comment>
<dbReference type="AlphaFoldDB" id="A0A0F4KSL3"/>
<evidence type="ECO:0000313" key="5">
    <source>
        <dbReference type="Proteomes" id="UP000033648"/>
    </source>
</evidence>
<comment type="caution">
    <text evidence="4">The sequence shown here is derived from an EMBL/GenBank/DDBJ whole genome shotgun (WGS) entry which is preliminary data.</text>
</comment>
<dbReference type="InterPro" id="IPR014721">
    <property type="entry name" value="Ribsml_uS5_D2-typ_fold_subgr"/>
</dbReference>
<feature type="compositionally biased region" description="Polar residues" evidence="2">
    <location>
        <begin position="188"/>
        <end position="199"/>
    </location>
</feature>
<name>A0A0F4KSL3_9BIFI</name>
<evidence type="ECO:0000313" key="4">
    <source>
        <dbReference type="EMBL" id="KJY49657.1"/>
    </source>
</evidence>
<dbReference type="SUPFAM" id="SSF54211">
    <property type="entry name" value="Ribosomal protein S5 domain 2-like"/>
    <property type="match status" value="1"/>
</dbReference>
<dbReference type="InterPro" id="IPR003593">
    <property type="entry name" value="AAA+_ATPase"/>
</dbReference>
<dbReference type="Pfam" id="PF01078">
    <property type="entry name" value="Mg_chelatase"/>
    <property type="match status" value="1"/>
</dbReference>
<dbReference type="EMBL" id="JWME01000011">
    <property type="protein sequence ID" value="KJY49657.1"/>
    <property type="molecule type" value="Genomic_DNA"/>
</dbReference>
<dbReference type="Pfam" id="PF13335">
    <property type="entry name" value="Mg_chelatase_C"/>
    <property type="match status" value="1"/>
</dbReference>
<dbReference type="OrthoDB" id="9813147at2"/>
<evidence type="ECO:0000256" key="2">
    <source>
        <dbReference type="SAM" id="MobiDB-lite"/>
    </source>
</evidence>
<dbReference type="GO" id="GO:0005524">
    <property type="term" value="F:ATP binding"/>
    <property type="evidence" value="ECO:0007669"/>
    <property type="project" value="InterPro"/>
</dbReference>
<dbReference type="PANTHER" id="PTHR32039:SF7">
    <property type="entry name" value="COMPETENCE PROTEIN COMM"/>
    <property type="match status" value="1"/>
</dbReference>
<proteinExistence type="inferred from homology"/>
<dbReference type="InterPro" id="IPR000523">
    <property type="entry name" value="Mg_chelatse_chII-like_cat_dom"/>
</dbReference>
<dbReference type="NCBIfam" id="TIGR00368">
    <property type="entry name" value="YifB family Mg chelatase-like AAA ATPase"/>
    <property type="match status" value="1"/>
</dbReference>
<reference evidence="4 5" key="1">
    <citation type="submission" date="2014-12" db="EMBL/GenBank/DDBJ databases">
        <title>Comparative genomics of the lactic acid bacteria isolated from the honey bee gut.</title>
        <authorList>
            <person name="Ellegaard K.M."/>
            <person name="Tamarit D."/>
            <person name="Javelind E."/>
            <person name="Olofsson T."/>
            <person name="Andersson S.G."/>
            <person name="Vasquez A."/>
        </authorList>
    </citation>
    <scope>NUCLEOTIDE SEQUENCE [LARGE SCALE GENOMIC DNA]</scope>
    <source>
        <strain evidence="4 5">Bin2</strain>
    </source>
</reference>
<evidence type="ECO:0000256" key="1">
    <source>
        <dbReference type="ARBA" id="ARBA00006354"/>
    </source>
</evidence>
<dbReference type="InterPro" id="IPR045006">
    <property type="entry name" value="CHLI-like"/>
</dbReference>
<dbReference type="Gene3D" id="3.30.230.10">
    <property type="match status" value="1"/>
</dbReference>
<protein>
    <submittedName>
        <fullName evidence="4">Mg chelatase-like protein</fullName>
    </submittedName>
</protein>